<sequence length="277" mass="30195">MAESYSEGRTRDGEYQEQFLNDKTLRRLGATIAGLFTLGVGGLIAVIIFTQVDFELFVEIIYPQFFEAFLRVLGIVLVGSMLSVTAGVIVGLGRVSNTRFTNAVATGYVEFFRGTPLLFQLLVIFTGIPAFWPPGQFPISDWAIPTAIIGLTLNHAAYVGEAVRGGIDAVPEGQMEAARSLGMSYVQGMREVVLPQAWRNALAAIGNDQVILVKDTSLLTVIAVPELISAFRNVNSATFDPWTPIILVAIAYLMITIPLGQIVSHLENRSDWGGDRR</sequence>
<dbReference type="GO" id="GO:0043190">
    <property type="term" value="C:ATP-binding cassette (ABC) transporter complex"/>
    <property type="evidence" value="ECO:0007669"/>
    <property type="project" value="InterPro"/>
</dbReference>
<feature type="domain" description="ABC transmembrane type-1" evidence="10">
    <location>
        <begin position="69"/>
        <end position="263"/>
    </location>
</feature>
<evidence type="ECO:0000256" key="7">
    <source>
        <dbReference type="ARBA" id="ARBA00022989"/>
    </source>
</evidence>
<dbReference type="InterPro" id="IPR043429">
    <property type="entry name" value="ArtM/GltK/GlnP/TcyL/YhdX-like"/>
</dbReference>
<dbReference type="CDD" id="cd06261">
    <property type="entry name" value="TM_PBP2"/>
    <property type="match status" value="1"/>
</dbReference>
<dbReference type="PANTHER" id="PTHR30614">
    <property type="entry name" value="MEMBRANE COMPONENT OF AMINO ACID ABC TRANSPORTER"/>
    <property type="match status" value="1"/>
</dbReference>
<dbReference type="SUPFAM" id="SSF161098">
    <property type="entry name" value="MetI-like"/>
    <property type="match status" value="1"/>
</dbReference>
<gene>
    <name evidence="11" type="ORF">SAMN04488691_105104</name>
</gene>
<dbReference type="RefSeq" id="WP_074794292.1">
    <property type="nucleotide sequence ID" value="NZ_FOAD01000005.1"/>
</dbReference>
<organism evidence="11 12">
    <name type="scientific">Haloferax larsenii</name>
    <dbReference type="NCBI Taxonomy" id="302484"/>
    <lineage>
        <taxon>Archaea</taxon>
        <taxon>Methanobacteriati</taxon>
        <taxon>Methanobacteriota</taxon>
        <taxon>Stenosarchaea group</taxon>
        <taxon>Halobacteria</taxon>
        <taxon>Halobacteriales</taxon>
        <taxon>Haloferacaceae</taxon>
        <taxon>Haloferax</taxon>
    </lineage>
</organism>
<evidence type="ECO:0000259" key="10">
    <source>
        <dbReference type="PROSITE" id="PS50928"/>
    </source>
</evidence>
<name>A0A1H7QNV1_HALLR</name>
<evidence type="ECO:0000256" key="4">
    <source>
        <dbReference type="ARBA" id="ARBA00022475"/>
    </source>
</evidence>
<evidence type="ECO:0000256" key="9">
    <source>
        <dbReference type="RuleBase" id="RU363032"/>
    </source>
</evidence>
<dbReference type="EMBL" id="FOAD01000005">
    <property type="protein sequence ID" value="SEL49681.1"/>
    <property type="molecule type" value="Genomic_DNA"/>
</dbReference>
<evidence type="ECO:0000256" key="6">
    <source>
        <dbReference type="ARBA" id="ARBA00022970"/>
    </source>
</evidence>
<keyword evidence="6" id="KW-0029">Amino-acid transport</keyword>
<feature type="transmembrane region" description="Helical" evidence="9">
    <location>
        <begin position="242"/>
        <end position="260"/>
    </location>
</feature>
<evidence type="ECO:0000256" key="5">
    <source>
        <dbReference type="ARBA" id="ARBA00022692"/>
    </source>
</evidence>
<keyword evidence="8 9" id="KW-0472">Membrane</keyword>
<keyword evidence="5 9" id="KW-0812">Transmembrane</keyword>
<evidence type="ECO:0000256" key="1">
    <source>
        <dbReference type="ARBA" id="ARBA00004651"/>
    </source>
</evidence>
<keyword evidence="4" id="KW-1003">Cell membrane</keyword>
<dbReference type="GO" id="GO:0022857">
    <property type="term" value="F:transmembrane transporter activity"/>
    <property type="evidence" value="ECO:0007669"/>
    <property type="project" value="InterPro"/>
</dbReference>
<proteinExistence type="inferred from homology"/>
<dbReference type="PANTHER" id="PTHR30614:SF20">
    <property type="entry name" value="GLUTAMINE TRANSPORT SYSTEM PERMEASE PROTEIN GLNP"/>
    <property type="match status" value="1"/>
</dbReference>
<feature type="transmembrane region" description="Helical" evidence="9">
    <location>
        <begin position="69"/>
        <end position="90"/>
    </location>
</feature>
<comment type="subcellular location">
    <subcellularLocation>
        <location evidence="1 9">Cell membrane</location>
        <topology evidence="1 9">Multi-pass membrane protein</topology>
    </subcellularLocation>
</comment>
<dbReference type="NCBIfam" id="TIGR01726">
    <property type="entry name" value="HEQRo_perm_3TM"/>
    <property type="match status" value="1"/>
</dbReference>
<dbReference type="Gene3D" id="1.10.3720.10">
    <property type="entry name" value="MetI-like"/>
    <property type="match status" value="1"/>
</dbReference>
<evidence type="ECO:0000313" key="12">
    <source>
        <dbReference type="Proteomes" id="UP000183894"/>
    </source>
</evidence>
<dbReference type="Pfam" id="PF00528">
    <property type="entry name" value="BPD_transp_1"/>
    <property type="match status" value="1"/>
</dbReference>
<protein>
    <submittedName>
        <fullName evidence="11">Amino acid ABC transporter membrane protein, PAAT family</fullName>
    </submittedName>
</protein>
<dbReference type="InterPro" id="IPR000515">
    <property type="entry name" value="MetI-like"/>
</dbReference>
<dbReference type="InterPro" id="IPR035906">
    <property type="entry name" value="MetI-like_sf"/>
</dbReference>
<dbReference type="GO" id="GO:0006865">
    <property type="term" value="P:amino acid transport"/>
    <property type="evidence" value="ECO:0007669"/>
    <property type="project" value="UniProtKB-KW"/>
</dbReference>
<comment type="similarity">
    <text evidence="2">Belongs to the binding-protein-dependent transport system permease family. HisMQ subfamily.</text>
</comment>
<dbReference type="PROSITE" id="PS50928">
    <property type="entry name" value="ABC_TM1"/>
    <property type="match status" value="1"/>
</dbReference>
<dbReference type="AlphaFoldDB" id="A0A1H7QNV1"/>
<feature type="transmembrane region" description="Helical" evidence="9">
    <location>
        <begin position="111"/>
        <end position="132"/>
    </location>
</feature>
<feature type="transmembrane region" description="Helical" evidence="9">
    <location>
        <begin position="28"/>
        <end position="49"/>
    </location>
</feature>
<reference evidence="11 12" key="1">
    <citation type="submission" date="2016-10" db="EMBL/GenBank/DDBJ databases">
        <authorList>
            <person name="de Groot N.N."/>
        </authorList>
    </citation>
    <scope>NUCLEOTIDE SEQUENCE [LARGE SCALE GENOMIC DNA]</scope>
    <source>
        <strain evidence="11 12">CDM_5</strain>
    </source>
</reference>
<dbReference type="InterPro" id="IPR010065">
    <property type="entry name" value="AA_ABC_transptr_permease_3TM"/>
</dbReference>
<evidence type="ECO:0000256" key="8">
    <source>
        <dbReference type="ARBA" id="ARBA00023136"/>
    </source>
</evidence>
<keyword evidence="7 9" id="KW-1133">Transmembrane helix</keyword>
<accession>A0A1H7QNV1</accession>
<evidence type="ECO:0000313" key="11">
    <source>
        <dbReference type="EMBL" id="SEL49681.1"/>
    </source>
</evidence>
<dbReference type="OrthoDB" id="60458at2157"/>
<dbReference type="Proteomes" id="UP000183894">
    <property type="component" value="Unassembled WGS sequence"/>
</dbReference>
<keyword evidence="3 9" id="KW-0813">Transport</keyword>
<evidence type="ECO:0000256" key="3">
    <source>
        <dbReference type="ARBA" id="ARBA00022448"/>
    </source>
</evidence>
<evidence type="ECO:0000256" key="2">
    <source>
        <dbReference type="ARBA" id="ARBA00010072"/>
    </source>
</evidence>